<sequence>MAFNLRLVHVQVDDRFEEIAEKKFSKLNRFFKGEPDITLIIKKEKFEFIMEAKIQYRRSKIFMKVNSNNLNAGLEELVDKLKIYLSKEHQKRRSKKNKTRKKFFSPISMSEPIEEELI</sequence>
<proteinExistence type="predicted"/>
<dbReference type="AlphaFoldDB" id="A0A1V6CDQ1"/>
<comment type="caution">
    <text evidence="1">The sequence shown here is derived from an EMBL/GenBank/DDBJ whole genome shotgun (WGS) entry which is preliminary data.</text>
</comment>
<organism evidence="1">
    <name type="scientific">candidate division TA06 bacterium ADurb.Bin131</name>
    <dbReference type="NCBI Taxonomy" id="1852827"/>
    <lineage>
        <taxon>Bacteria</taxon>
        <taxon>Bacteria division TA06</taxon>
    </lineage>
</organism>
<dbReference type="Pfam" id="PF02482">
    <property type="entry name" value="Ribosomal_S30AE"/>
    <property type="match status" value="1"/>
</dbReference>
<dbReference type="Proteomes" id="UP000485562">
    <property type="component" value="Unassembled WGS sequence"/>
</dbReference>
<dbReference type="SUPFAM" id="SSF69754">
    <property type="entry name" value="Ribosome binding protein Y (YfiA homologue)"/>
    <property type="match status" value="1"/>
</dbReference>
<dbReference type="Gene3D" id="3.30.160.100">
    <property type="entry name" value="Ribosome hibernation promotion factor-like"/>
    <property type="match status" value="1"/>
</dbReference>
<accession>A0A1V6CDQ1</accession>
<dbReference type="InterPro" id="IPR003489">
    <property type="entry name" value="RHF/RaiA"/>
</dbReference>
<dbReference type="InterPro" id="IPR036567">
    <property type="entry name" value="RHF-like"/>
</dbReference>
<evidence type="ECO:0000313" key="1">
    <source>
        <dbReference type="EMBL" id="OQB74993.1"/>
    </source>
</evidence>
<name>A0A1V6CDQ1_UNCT6</name>
<dbReference type="EMBL" id="MWDQ01000025">
    <property type="protein sequence ID" value="OQB74993.1"/>
    <property type="molecule type" value="Genomic_DNA"/>
</dbReference>
<gene>
    <name evidence="1" type="ORF">BWX89_00225</name>
</gene>
<protein>
    <submittedName>
        <fullName evidence="1">Ribosome hibernation promoting factor HPF</fullName>
    </submittedName>
</protein>
<reference evidence="1" key="1">
    <citation type="submission" date="2017-02" db="EMBL/GenBank/DDBJ databases">
        <title>Delving into the versatile metabolic prowess of the omnipresent phylum Bacteroidetes.</title>
        <authorList>
            <person name="Nobu M.K."/>
            <person name="Mei R."/>
            <person name="Narihiro T."/>
            <person name="Kuroda K."/>
            <person name="Liu W.-T."/>
        </authorList>
    </citation>
    <scope>NUCLEOTIDE SEQUENCE</scope>
    <source>
        <strain evidence="1">ADurb.Bin131</strain>
    </source>
</reference>